<organism evidence="3 4">
    <name type="scientific">Actinomarinicola tropica</name>
    <dbReference type="NCBI Taxonomy" id="2789776"/>
    <lineage>
        <taxon>Bacteria</taxon>
        <taxon>Bacillati</taxon>
        <taxon>Actinomycetota</taxon>
        <taxon>Acidimicrobiia</taxon>
        <taxon>Acidimicrobiales</taxon>
        <taxon>Iamiaceae</taxon>
        <taxon>Actinomarinicola</taxon>
    </lineage>
</organism>
<accession>A0A5Q2REF7</accession>
<dbReference type="InterPro" id="IPR000873">
    <property type="entry name" value="AMP-dep_synth/lig_dom"/>
</dbReference>
<dbReference type="KEGG" id="atq:GH723_02270"/>
<keyword evidence="4" id="KW-1185">Reference proteome</keyword>
<dbReference type="SUPFAM" id="SSF56801">
    <property type="entry name" value="Acetyl-CoA synthetase-like"/>
    <property type="match status" value="1"/>
</dbReference>
<proteinExistence type="predicted"/>
<dbReference type="EMBL" id="CP045851">
    <property type="protein sequence ID" value="QGG94023.1"/>
    <property type="molecule type" value="Genomic_DNA"/>
</dbReference>
<sequence>MPGWNFAEIWEAAADHLPDAPFAKQGDRTVTWSEADRRADGIARTLLNAGAGKQDKVVQYLYNCPEYLETVFACFKASLVPVNTNYRYTKDELVYLWDNADAVAVVFHGCFVETIEAIRERVPKVQTWLWVDDGTGPCPEWATPYEDAATRQTERVIPDHGRDGDDLYMLYTGGTTGMPKGVMWRQDDLVIILCGTLGTPLPEERDPAVLDTMFENPGAVGMPACPLMHGTGAFTTFSVLSAGGCIVLLPSRHFSPEELLDEVEAKGVNAIAIVGDAFAKPILGALDANEGRWDLSSLMAMTSSGVMWSEGTKQGLLRHNPQMFLMDAFSSSEALGMGQSVSGGGEAAKTAKFEPGLNTIVVDEQDQRITEPGVMGRLAVGGRQPIGYYKDPEKSARTFITVDGKRYSCPGDYAVLEEDGRVTVLGRGSVCINTGGEKVFPEEVEEAIKTHGAVRDAVVVGVPHERFGEMIVAVVEPKADAPAEQEIIDHVRERLAAYKAPRRVITVDTIGRAPNGKVDYKRLKEHATATA</sequence>
<dbReference type="PANTHER" id="PTHR43767:SF1">
    <property type="entry name" value="NONRIBOSOMAL PEPTIDE SYNTHASE PES1 (EUROFUNG)-RELATED"/>
    <property type="match status" value="1"/>
</dbReference>
<protein>
    <submittedName>
        <fullName evidence="3">AMP-binding protein</fullName>
    </submittedName>
</protein>
<evidence type="ECO:0000313" key="4">
    <source>
        <dbReference type="Proteomes" id="UP000334019"/>
    </source>
</evidence>
<feature type="domain" description="AMP-binding enzyme C-terminal" evidence="2">
    <location>
        <begin position="443"/>
        <end position="517"/>
    </location>
</feature>
<evidence type="ECO:0000259" key="1">
    <source>
        <dbReference type="Pfam" id="PF00501"/>
    </source>
</evidence>
<dbReference type="NCBIfam" id="NF005863">
    <property type="entry name" value="PRK07798.1"/>
    <property type="match status" value="1"/>
</dbReference>
<dbReference type="GO" id="GO:0016878">
    <property type="term" value="F:acid-thiol ligase activity"/>
    <property type="evidence" value="ECO:0007669"/>
    <property type="project" value="UniProtKB-ARBA"/>
</dbReference>
<dbReference type="InterPro" id="IPR042099">
    <property type="entry name" value="ANL_N_sf"/>
</dbReference>
<dbReference type="Pfam" id="PF00501">
    <property type="entry name" value="AMP-binding"/>
    <property type="match status" value="1"/>
</dbReference>
<dbReference type="InterPro" id="IPR050237">
    <property type="entry name" value="ATP-dep_AMP-bd_enzyme"/>
</dbReference>
<dbReference type="Pfam" id="PF13193">
    <property type="entry name" value="AMP-binding_C"/>
    <property type="match status" value="1"/>
</dbReference>
<dbReference type="RefSeq" id="WP_153758129.1">
    <property type="nucleotide sequence ID" value="NZ_CP045851.1"/>
</dbReference>
<dbReference type="PROSITE" id="PS00455">
    <property type="entry name" value="AMP_BINDING"/>
    <property type="match status" value="1"/>
</dbReference>
<dbReference type="Proteomes" id="UP000334019">
    <property type="component" value="Chromosome"/>
</dbReference>
<name>A0A5Q2REF7_9ACTN</name>
<dbReference type="PANTHER" id="PTHR43767">
    <property type="entry name" value="LONG-CHAIN-FATTY-ACID--COA LIGASE"/>
    <property type="match status" value="1"/>
</dbReference>
<dbReference type="InterPro" id="IPR020845">
    <property type="entry name" value="AMP-binding_CS"/>
</dbReference>
<feature type="domain" description="AMP-dependent synthetase/ligase" evidence="1">
    <location>
        <begin position="11"/>
        <end position="384"/>
    </location>
</feature>
<dbReference type="Gene3D" id="3.30.300.30">
    <property type="match status" value="1"/>
</dbReference>
<dbReference type="InterPro" id="IPR025110">
    <property type="entry name" value="AMP-bd_C"/>
</dbReference>
<evidence type="ECO:0000313" key="3">
    <source>
        <dbReference type="EMBL" id="QGG94023.1"/>
    </source>
</evidence>
<reference evidence="3 4" key="1">
    <citation type="submission" date="2019-11" db="EMBL/GenBank/DDBJ databases">
        <authorList>
            <person name="He Y."/>
        </authorList>
    </citation>
    <scope>NUCLEOTIDE SEQUENCE [LARGE SCALE GENOMIC DNA]</scope>
    <source>
        <strain evidence="3 4">SCSIO 58843</strain>
    </source>
</reference>
<dbReference type="InterPro" id="IPR045851">
    <property type="entry name" value="AMP-bd_C_sf"/>
</dbReference>
<dbReference type="Gene3D" id="3.40.50.12780">
    <property type="entry name" value="N-terminal domain of ligase-like"/>
    <property type="match status" value="1"/>
</dbReference>
<evidence type="ECO:0000259" key="2">
    <source>
        <dbReference type="Pfam" id="PF13193"/>
    </source>
</evidence>
<dbReference type="AlphaFoldDB" id="A0A5Q2REF7"/>
<gene>
    <name evidence="3" type="ORF">GH723_02270</name>
</gene>